<proteinExistence type="inferred from homology"/>
<dbReference type="InterPro" id="IPR049278">
    <property type="entry name" value="MS_channel_C"/>
</dbReference>
<dbReference type="PANTHER" id="PTHR30460">
    <property type="entry name" value="MODERATE CONDUCTANCE MECHANOSENSITIVE CHANNEL YBIO"/>
    <property type="match status" value="1"/>
</dbReference>
<feature type="transmembrane region" description="Helical" evidence="7">
    <location>
        <begin position="139"/>
        <end position="157"/>
    </location>
</feature>
<feature type="domain" description="Mechanosensitive ion channel MscS" evidence="8">
    <location>
        <begin position="181"/>
        <end position="241"/>
    </location>
</feature>
<dbReference type="InterPro" id="IPR011014">
    <property type="entry name" value="MscS_channel_TM-2"/>
</dbReference>
<protein>
    <submittedName>
        <fullName evidence="11">Mechanosensitive ion channel family protein</fullName>
    </submittedName>
</protein>
<evidence type="ECO:0000259" key="10">
    <source>
        <dbReference type="Pfam" id="PF21088"/>
    </source>
</evidence>
<dbReference type="InterPro" id="IPR006685">
    <property type="entry name" value="MscS_channel_2nd"/>
</dbReference>
<evidence type="ECO:0000313" key="11">
    <source>
        <dbReference type="EMBL" id="HFG19158.1"/>
    </source>
</evidence>
<dbReference type="SUPFAM" id="SSF50182">
    <property type="entry name" value="Sm-like ribonucleoproteins"/>
    <property type="match status" value="1"/>
</dbReference>
<reference evidence="11" key="1">
    <citation type="journal article" date="2020" name="mSystems">
        <title>Genome- and Community-Level Interaction Insights into Carbon Utilization and Element Cycling Functions of Hydrothermarchaeota in Hydrothermal Sediment.</title>
        <authorList>
            <person name="Zhou Z."/>
            <person name="Liu Y."/>
            <person name="Xu W."/>
            <person name="Pan J."/>
            <person name="Luo Z.H."/>
            <person name="Li M."/>
        </authorList>
    </citation>
    <scope>NUCLEOTIDE SEQUENCE [LARGE SCALE GENOMIC DNA]</scope>
    <source>
        <strain evidence="11">SpSt-524</strain>
    </source>
</reference>
<dbReference type="Gene3D" id="1.10.287.1260">
    <property type="match status" value="1"/>
</dbReference>
<evidence type="ECO:0000256" key="1">
    <source>
        <dbReference type="ARBA" id="ARBA00004651"/>
    </source>
</evidence>
<dbReference type="InterPro" id="IPR011066">
    <property type="entry name" value="MscS_channel_C_sf"/>
</dbReference>
<feature type="domain" description="Mechanosensitive ion channel MscS C-terminal" evidence="9">
    <location>
        <begin position="252"/>
        <end position="340"/>
    </location>
</feature>
<evidence type="ECO:0000256" key="2">
    <source>
        <dbReference type="ARBA" id="ARBA00008017"/>
    </source>
</evidence>
<organism evidence="11">
    <name type="scientific">Meiothermus ruber</name>
    <dbReference type="NCBI Taxonomy" id="277"/>
    <lineage>
        <taxon>Bacteria</taxon>
        <taxon>Thermotogati</taxon>
        <taxon>Deinococcota</taxon>
        <taxon>Deinococci</taxon>
        <taxon>Thermales</taxon>
        <taxon>Thermaceae</taxon>
        <taxon>Meiothermus</taxon>
    </lineage>
</organism>
<keyword evidence="6 7" id="KW-0472">Membrane</keyword>
<dbReference type="Gene3D" id="3.30.70.100">
    <property type="match status" value="1"/>
</dbReference>
<dbReference type="InterPro" id="IPR023408">
    <property type="entry name" value="MscS_beta-dom_sf"/>
</dbReference>
<accession>A0A7C3HD04</accession>
<dbReference type="GO" id="GO:0008381">
    <property type="term" value="F:mechanosensitive monoatomic ion channel activity"/>
    <property type="evidence" value="ECO:0007669"/>
    <property type="project" value="InterPro"/>
</dbReference>
<feature type="transmembrane region" description="Helical" evidence="7">
    <location>
        <begin position="49"/>
        <end position="71"/>
    </location>
</feature>
<evidence type="ECO:0000259" key="9">
    <source>
        <dbReference type="Pfam" id="PF21082"/>
    </source>
</evidence>
<dbReference type="InterPro" id="IPR049142">
    <property type="entry name" value="MS_channel_1st"/>
</dbReference>
<dbReference type="Pfam" id="PF21082">
    <property type="entry name" value="MS_channel_3rd"/>
    <property type="match status" value="1"/>
</dbReference>
<keyword evidence="5 7" id="KW-1133">Transmembrane helix</keyword>
<evidence type="ECO:0000256" key="6">
    <source>
        <dbReference type="ARBA" id="ARBA00023136"/>
    </source>
</evidence>
<comment type="similarity">
    <text evidence="2">Belongs to the MscS (TC 1.A.23) family.</text>
</comment>
<dbReference type="Pfam" id="PF21088">
    <property type="entry name" value="MS_channel_1st"/>
    <property type="match status" value="1"/>
</dbReference>
<evidence type="ECO:0000256" key="7">
    <source>
        <dbReference type="SAM" id="Phobius"/>
    </source>
</evidence>
<dbReference type="EMBL" id="DSWI01000008">
    <property type="protein sequence ID" value="HFG19158.1"/>
    <property type="molecule type" value="Genomic_DNA"/>
</dbReference>
<keyword evidence="3" id="KW-1003">Cell membrane</keyword>
<evidence type="ECO:0000256" key="4">
    <source>
        <dbReference type="ARBA" id="ARBA00022692"/>
    </source>
</evidence>
<dbReference type="SUPFAM" id="SSF82689">
    <property type="entry name" value="Mechanosensitive channel protein MscS (YggB), C-terminal domain"/>
    <property type="match status" value="1"/>
</dbReference>
<dbReference type="RefSeq" id="WP_409659191.1">
    <property type="nucleotide sequence ID" value="NZ_JBKBUW010000097.1"/>
</dbReference>
<feature type="transmembrane region" description="Helical" evidence="7">
    <location>
        <begin position="91"/>
        <end position="109"/>
    </location>
</feature>
<feature type="domain" description="Mechanosensitive ion channel transmembrane helices 2/3" evidence="10">
    <location>
        <begin position="140"/>
        <end position="180"/>
    </location>
</feature>
<evidence type="ECO:0000259" key="8">
    <source>
        <dbReference type="Pfam" id="PF00924"/>
    </source>
</evidence>
<dbReference type="GO" id="GO:0005886">
    <property type="term" value="C:plasma membrane"/>
    <property type="evidence" value="ECO:0007669"/>
    <property type="project" value="UniProtKB-SubCell"/>
</dbReference>
<dbReference type="Gene3D" id="2.30.30.60">
    <property type="match status" value="1"/>
</dbReference>
<name>A0A7C3HD04_MEIRU</name>
<gene>
    <name evidence="11" type="ORF">ENS82_00350</name>
</gene>
<dbReference type="AlphaFoldDB" id="A0A7C3HD04"/>
<dbReference type="Pfam" id="PF00924">
    <property type="entry name" value="MS_channel_2nd"/>
    <property type="match status" value="1"/>
</dbReference>
<comment type="caution">
    <text evidence="11">The sequence shown here is derived from an EMBL/GenBank/DDBJ whole genome shotgun (WGS) entry which is preliminary data.</text>
</comment>
<comment type="subcellular location">
    <subcellularLocation>
        <location evidence="1">Cell membrane</location>
        <topology evidence="1">Multi-pass membrane protein</topology>
    </subcellularLocation>
</comment>
<keyword evidence="4 7" id="KW-0812">Transmembrane</keyword>
<sequence length="355" mass="39291">METSSLWLRVLISAGLLILGFWVGRAGAGLAGWLASLTPDPRDDRYWRWAGWAWWLLTAAMVAALGAQVWQVRLEPFYAWGQVLFGWLGERGLAVLLILGATSLALRLVPRLLQRVPVGSGEFSREQVRLQTLKSVLESVLKVLIIALGALFALSNLGLNVTALLAGAGVVGLGISLAAQNLIRDVINGFFILLEDQYGVGDVITVGQLSGGVERFNLRITVLRDLEGRVHFIPNSTIQQVTVMSRDWARAVVDVSVAYETPVDRALEVVRSEAEAFYADPEWRDKFTDQPPETLGIQQLADSGILIRVLFNTKPKEQWAIGREFRRRIKLRLDAEGIAIPYPTRRIVKDAGDRA</sequence>
<dbReference type="InterPro" id="IPR010920">
    <property type="entry name" value="LSM_dom_sf"/>
</dbReference>
<evidence type="ECO:0000256" key="5">
    <source>
        <dbReference type="ARBA" id="ARBA00022989"/>
    </source>
</evidence>
<dbReference type="PANTHER" id="PTHR30460:SF0">
    <property type="entry name" value="MODERATE CONDUCTANCE MECHANOSENSITIVE CHANNEL YBIO"/>
    <property type="match status" value="1"/>
</dbReference>
<feature type="transmembrane region" description="Helical" evidence="7">
    <location>
        <begin position="6"/>
        <end position="28"/>
    </location>
</feature>
<dbReference type="InterPro" id="IPR045276">
    <property type="entry name" value="YbiO_bact"/>
</dbReference>
<dbReference type="SUPFAM" id="SSF82861">
    <property type="entry name" value="Mechanosensitive channel protein MscS (YggB), transmembrane region"/>
    <property type="match status" value="1"/>
</dbReference>
<feature type="transmembrane region" description="Helical" evidence="7">
    <location>
        <begin position="163"/>
        <end position="183"/>
    </location>
</feature>
<evidence type="ECO:0000256" key="3">
    <source>
        <dbReference type="ARBA" id="ARBA00022475"/>
    </source>
</evidence>